<dbReference type="InterPro" id="IPR015943">
    <property type="entry name" value="WD40/YVTN_repeat-like_dom_sf"/>
</dbReference>
<evidence type="ECO:0000256" key="4">
    <source>
        <dbReference type="ARBA" id="ARBA00022837"/>
    </source>
</evidence>
<dbReference type="PROSITE" id="PS00018">
    <property type="entry name" value="EF_HAND_1"/>
    <property type="match status" value="1"/>
</dbReference>
<keyword evidence="3" id="KW-0677">Repeat</keyword>
<evidence type="ECO:0000256" key="2">
    <source>
        <dbReference type="ARBA" id="ARBA00022574"/>
    </source>
</evidence>
<feature type="repeat" description="WD" evidence="5">
    <location>
        <begin position="1213"/>
        <end position="1252"/>
    </location>
</feature>
<evidence type="ECO:0000256" key="1">
    <source>
        <dbReference type="ARBA" id="ARBA00006489"/>
    </source>
</evidence>
<dbReference type="InterPro" id="IPR050630">
    <property type="entry name" value="WD_repeat_EMAP"/>
</dbReference>
<feature type="domain" description="EF-hand" evidence="7">
    <location>
        <begin position="90"/>
        <end position="125"/>
    </location>
</feature>
<dbReference type="InterPro" id="IPR055439">
    <property type="entry name" value="Beta-prop_EML_1st"/>
</dbReference>
<dbReference type="PANTHER" id="PTHR13720">
    <property type="entry name" value="WD-40 REPEAT PROTEIN"/>
    <property type="match status" value="1"/>
</dbReference>
<keyword evidence="9" id="KW-1185">Reference proteome</keyword>
<dbReference type="PROSITE" id="PS50294">
    <property type="entry name" value="WD_REPEATS_REGION"/>
    <property type="match status" value="1"/>
</dbReference>
<reference evidence="8" key="1">
    <citation type="submission" date="2023-01" db="EMBL/GenBank/DDBJ databases">
        <title>Metagenome sequencing of chrysophaentin producing Chrysophaeum taylorii.</title>
        <authorList>
            <person name="Davison J."/>
            <person name="Bewley C."/>
        </authorList>
    </citation>
    <scope>NUCLEOTIDE SEQUENCE</scope>
    <source>
        <strain evidence="8">NIES-1699</strain>
    </source>
</reference>
<dbReference type="GO" id="GO:0005509">
    <property type="term" value="F:calcium ion binding"/>
    <property type="evidence" value="ECO:0007669"/>
    <property type="project" value="InterPro"/>
</dbReference>
<dbReference type="SUPFAM" id="SSF47473">
    <property type="entry name" value="EF-hand"/>
    <property type="match status" value="1"/>
</dbReference>
<feature type="compositionally biased region" description="Low complexity" evidence="6">
    <location>
        <begin position="259"/>
        <end position="268"/>
    </location>
</feature>
<evidence type="ECO:0000313" key="8">
    <source>
        <dbReference type="EMBL" id="KAJ8599148.1"/>
    </source>
</evidence>
<feature type="repeat" description="WD" evidence="5">
    <location>
        <begin position="1922"/>
        <end position="1952"/>
    </location>
</feature>
<proteinExistence type="inferred from homology"/>
<dbReference type="Gene3D" id="2.130.10.10">
    <property type="entry name" value="YVTN repeat-like/Quinoprotein amine dehydrogenase"/>
    <property type="match status" value="6"/>
</dbReference>
<protein>
    <recommendedName>
        <fullName evidence="7">EF-hand domain-containing protein</fullName>
    </recommendedName>
</protein>
<sequence>MLRFSLSFAVPCKSMHQLWDAFNDIAEGFGLTADEMCEILRVVLKEYLGYTEKKLDGLSRTLFATLDDDNNGLADALEFLSSLAVVSGMSDREKMTFVFGIYDFDESGLLTVDEMILALRSTVSGLCKLSGIDMPPEGEIERVAAGAFKNAKSLDGSTVSRDAFARYCLTTPEISSWMEFYCDIPETVRVPFDNATFDAESIEDRFLGPHREVPARTSKHLAIMDADGGRDEMVAIEETGTSSKQRPPWRNIAAFLEPTETTTTTTTSEEGDLKGKPPPCPPEVGLELEWLHGFNAQRRQCVWYTARGELAYPAGSVGVVLDVPNRKQRFFNVHSDQIECMRVHRVKNETLVATGELGVAPKILVWSATTLEVLSTMRGLHQVGVMHLDFSSDGERLVSVGAPAGVRLDRPGSQLVAIYEWRTERVAFTADVPSTLVVLDARFLDGRDFATCGVDHIYFWRWLREGPPDERYRRESGLLCNAVKVQPQLCVAYTGLKVVSGTAAGQLLEWEGRTCVKSRKVHASAITALVVVRDSKDGLGLASASTDGKVQLWTAGLEIGATFDTAALGAASRAIQSISWDTLRTKIAVATESAQLYEVSAKEGHNLHERPVVVGHAERRLSGLAAHPTQPKRYVTVGDDKKVYAWDAEGRDAVRSATLDTMARCCAFSRDGAMLAVGLGGVDAKGKRQRKDGAYVVLDADTLTVIHEARDSKYPITAISFSPDGLALVMGSEDRCLYLYSVGDFATTTKCRGHKGRIMQVDWSTDSKFLQSTDDVGELCFWDAESGEQRAPRLARDVEWDSHTCVFGWSLQGVWSDLDDGCLLTSSARRGSLLATTDSCGRLRLWNYPAPFASDAVSRDYFCHAAPGGSCIFSCDGAYVWTTGRGDGVVAQWRLPKPAERDKATISDEKPDAREVADYATGPKQFSRPKALEAISRYDVTAVFNMEERGADDDYAPIRPWQRTIVSPSRPPPENHAMPPDRLDLEWIHGVRTRDVRGQVRYAIDSGEIVFPAANVVACLNAHERRQRFFREHAAEVMGIAIHHARPIAATGEGPCELPAVIVWDYSSMRTVRRFRAYHRRAVPLIAFSSDEQGKYLVTIGLDDVHTAIIFDWEVGVVLCKTATFKLRKPLAILPARQGLGFGTGVGFVASGEHYIKFWRAAGRNITSVPCRIGIRGRLQPFLCLGWLGNALVAGTLDGALYRFAGTDLDKSVSAHAGAILTLWVASDGLVTGGRDGIVRLWTSNLERRLEVDMYMLGSVEPTVRSVCWDDDRNRLVVATLGAEIWELDASDGTNVHKRSVVQGHYGGELWGMSAHPSLPQYATVGDDKMLRIWSILERRQVRSHRLEMMSRACAYSPDGKHLAVGYGSPIKSKSKQFDGKFVVLDLDNFSVLHETRDSQKWITEIKYAPSGELLAVGSWDARIYVYVFDSGILKLQNMITQHNSCIRHLDFAQSTGNIQYLQSNCAADELCFFEADTGMYIPAASRLKDVKWATLTCPRTWAAQGAWPAQNDGTEVTAVDCAFKSRRKPALAAGDSFGRLRLYRYPCTSSLAKCKEYRAHAANITKVRWAGADSHLVTCSATDRCIFQWAHVVDDLAAEREAENMNKAAATTEVTNTQDKQQQPTVAEHAIAKNIDGLSGGGDDDDDDEVTNKVVNNNNASWLLSAVPPSDAPKPALEPPDLRIRLAWVHGCQTETTRSAIAYNNDGEIIYPVSKLAVVYSPTSHTQRYYHGHDHTVSAIAVSSDGRFAASGEVAARPAVHVWDSRAARAAVKFFPYHRARVRALAFAPACGQRLASLGADNDSSLALWFSPSGEWHDAYLQAAVASGHRVVRFACFATPPAPNNGDEQSSSYFELATGGDAHVYFWTRSGSSLAATEPLWASADPDVQMLCAAAVSERCVTGTTRGHLYVWKGRTCEKVIRAHDHAVESIHATEACVATGASDGLVKLWSPQLKHVKTFDISEASIPPLELSVRSVRLGLARGKVAKILVATASSELYEIAKESGSVTLLAEGHFRDELWAAAAHPSDDDVFATAGDDQTLRVWSVGLRRLLRKAKLDGPVRALEWSPPDGKRLLVGMGGTVSGARHPKDGVFLVLDAESLEVLHEGRDSRYWIRCARYSPDSTKFAVGSMDHKIYVYDAATTELLAKCTKHNDCVTHLDFSADSAYLQSDAADLEHLYHAVDDGSHVRLPSQLKDAEWATWSCIYGWPVQGCWPTLSGEKTRDPKVSLTSTNATSDRRFLAVGDDAGEVRLFRYPSAQHAMPLTCSHSHVSAVASVAFTSAGTHLITIGQHDRSVAAWTIAAAP</sequence>
<dbReference type="InterPro" id="IPR055442">
    <property type="entry name" value="Beta-prop_EML-like_2nd"/>
</dbReference>
<dbReference type="GO" id="GO:0008017">
    <property type="term" value="F:microtubule binding"/>
    <property type="evidence" value="ECO:0007669"/>
    <property type="project" value="TreeGrafter"/>
</dbReference>
<name>A0AAD7U6R0_9STRA</name>
<dbReference type="InterPro" id="IPR001680">
    <property type="entry name" value="WD40_rpt"/>
</dbReference>
<dbReference type="Gene3D" id="1.10.238.10">
    <property type="entry name" value="EF-hand"/>
    <property type="match status" value="1"/>
</dbReference>
<evidence type="ECO:0000259" key="7">
    <source>
        <dbReference type="PROSITE" id="PS50222"/>
    </source>
</evidence>
<evidence type="ECO:0000256" key="3">
    <source>
        <dbReference type="ARBA" id="ARBA00022737"/>
    </source>
</evidence>
<evidence type="ECO:0000256" key="5">
    <source>
        <dbReference type="PROSITE-ProRule" id="PRU00221"/>
    </source>
</evidence>
<dbReference type="FunFam" id="2.130.10.10:FF:000320">
    <property type="entry name" value="echinoderm microtubule-associated protein-like 6"/>
    <property type="match status" value="1"/>
</dbReference>
<keyword evidence="4" id="KW-0106">Calcium</keyword>
<dbReference type="PROSITE" id="PS50082">
    <property type="entry name" value="WD_REPEATS_2"/>
    <property type="match status" value="3"/>
</dbReference>
<dbReference type="InterPro" id="IPR011992">
    <property type="entry name" value="EF-hand-dom_pair"/>
</dbReference>
<dbReference type="Pfam" id="PF03451">
    <property type="entry name" value="HELP"/>
    <property type="match status" value="2"/>
</dbReference>
<keyword evidence="2 5" id="KW-0853">WD repeat</keyword>
<feature type="region of interest" description="Disordered" evidence="6">
    <location>
        <begin position="259"/>
        <end position="279"/>
    </location>
</feature>
<dbReference type="SUPFAM" id="SSF50978">
    <property type="entry name" value="WD40 repeat-like"/>
    <property type="match status" value="4"/>
</dbReference>
<evidence type="ECO:0000313" key="9">
    <source>
        <dbReference type="Proteomes" id="UP001230188"/>
    </source>
</evidence>
<comment type="caution">
    <text evidence="8">The sequence shown here is derived from an EMBL/GenBank/DDBJ whole genome shotgun (WGS) entry which is preliminary data.</text>
</comment>
<accession>A0AAD7U6R0</accession>
<dbReference type="SUPFAM" id="SSF50965">
    <property type="entry name" value="Galactose oxidase, central domain"/>
    <property type="match status" value="1"/>
</dbReference>
<dbReference type="InterPro" id="IPR011043">
    <property type="entry name" value="Gal_Oxase/kelch_b-propeller"/>
</dbReference>
<dbReference type="InterPro" id="IPR011047">
    <property type="entry name" value="Quinoprotein_ADH-like_sf"/>
</dbReference>
<dbReference type="EMBL" id="JAQMWT010000586">
    <property type="protein sequence ID" value="KAJ8599148.1"/>
    <property type="molecule type" value="Genomic_DNA"/>
</dbReference>
<gene>
    <name evidence="8" type="ORF">CTAYLR_008287</name>
</gene>
<dbReference type="Pfam" id="PF23409">
    <property type="entry name" value="Beta-prop_EML"/>
    <property type="match status" value="3"/>
</dbReference>
<dbReference type="InterPro" id="IPR002048">
    <property type="entry name" value="EF_hand_dom"/>
</dbReference>
<dbReference type="PROSITE" id="PS50222">
    <property type="entry name" value="EF_HAND_2"/>
    <property type="match status" value="1"/>
</dbReference>
<organism evidence="8 9">
    <name type="scientific">Chrysophaeum taylorii</name>
    <dbReference type="NCBI Taxonomy" id="2483200"/>
    <lineage>
        <taxon>Eukaryota</taxon>
        <taxon>Sar</taxon>
        <taxon>Stramenopiles</taxon>
        <taxon>Ochrophyta</taxon>
        <taxon>Pelagophyceae</taxon>
        <taxon>Pelagomonadales</taxon>
        <taxon>Pelagomonadaceae</taxon>
        <taxon>Chrysophaeum</taxon>
    </lineage>
</organism>
<feature type="repeat" description="WD" evidence="5">
    <location>
        <begin position="751"/>
        <end position="792"/>
    </location>
</feature>
<dbReference type="InterPro" id="IPR005108">
    <property type="entry name" value="HELP"/>
</dbReference>
<dbReference type="SUPFAM" id="SSF50998">
    <property type="entry name" value="Quinoprotein alcohol dehydrogenase-like"/>
    <property type="match status" value="2"/>
</dbReference>
<dbReference type="Pfam" id="PF23414">
    <property type="entry name" value="Beta-prop_EML_2"/>
    <property type="match status" value="3"/>
</dbReference>
<dbReference type="InterPro" id="IPR036322">
    <property type="entry name" value="WD40_repeat_dom_sf"/>
</dbReference>
<dbReference type="Proteomes" id="UP001230188">
    <property type="component" value="Unassembled WGS sequence"/>
</dbReference>
<dbReference type="PANTHER" id="PTHR13720:SF33">
    <property type="entry name" value="HELP DOMAIN-CONTAINING PROTEIN"/>
    <property type="match status" value="1"/>
</dbReference>
<dbReference type="SMART" id="SM00320">
    <property type="entry name" value="WD40"/>
    <property type="match status" value="22"/>
</dbReference>
<evidence type="ECO:0000256" key="6">
    <source>
        <dbReference type="SAM" id="MobiDB-lite"/>
    </source>
</evidence>
<dbReference type="InterPro" id="IPR018247">
    <property type="entry name" value="EF_Hand_1_Ca_BS"/>
</dbReference>
<comment type="similarity">
    <text evidence="1">Belongs to the WD repeat EMAP family.</text>
</comment>